<accession>A0A250KNS0</accession>
<protein>
    <submittedName>
        <fullName evidence="2">Uncharacterized protein</fullName>
    </submittedName>
</protein>
<evidence type="ECO:0000313" key="2">
    <source>
        <dbReference type="EMBL" id="BBA33238.1"/>
    </source>
</evidence>
<organism evidence="2 3">
    <name type="scientific">Methylocaldum marinum</name>
    <dbReference type="NCBI Taxonomy" id="1432792"/>
    <lineage>
        <taxon>Bacteria</taxon>
        <taxon>Pseudomonadati</taxon>
        <taxon>Pseudomonadota</taxon>
        <taxon>Gammaproteobacteria</taxon>
        <taxon>Methylococcales</taxon>
        <taxon>Methylococcaceae</taxon>
        <taxon>Methylocaldum</taxon>
    </lineage>
</organism>
<feature type="region of interest" description="Disordered" evidence="1">
    <location>
        <begin position="1"/>
        <end position="24"/>
    </location>
</feature>
<dbReference type="KEGG" id="mmai:sS8_1277"/>
<proteinExistence type="predicted"/>
<evidence type="ECO:0000256" key="1">
    <source>
        <dbReference type="SAM" id="MobiDB-lite"/>
    </source>
</evidence>
<name>A0A250KNS0_9GAMM</name>
<dbReference type="EMBL" id="AP017928">
    <property type="protein sequence ID" value="BBA33238.1"/>
    <property type="molecule type" value="Genomic_DNA"/>
</dbReference>
<sequence>MTPPSARPENKEFTAPNMSPNSLADVGAGNKVYMTAIETLHNRQPEISSQINAFLFMVTFGNLDLTMTMRCVHLAPELLREVLELDPLVRVGAENKKGLDNTSKPLNYGSYGRT</sequence>
<dbReference type="Proteomes" id="UP000266313">
    <property type="component" value="Chromosome"/>
</dbReference>
<dbReference type="AlphaFoldDB" id="A0A250KNS0"/>
<evidence type="ECO:0000313" key="3">
    <source>
        <dbReference type="Proteomes" id="UP000266313"/>
    </source>
</evidence>
<reference evidence="2 3" key="1">
    <citation type="submission" date="2016-12" db="EMBL/GenBank/DDBJ databases">
        <title>Genome sequencing of Methylocaldum marinum.</title>
        <authorList>
            <person name="Takeuchi M."/>
            <person name="Kamagata Y."/>
            <person name="Hiraoka S."/>
            <person name="Oshima K."/>
            <person name="Hattori M."/>
            <person name="Iwasaki W."/>
        </authorList>
    </citation>
    <scope>NUCLEOTIDE SEQUENCE [LARGE SCALE GENOMIC DNA]</scope>
    <source>
        <strain evidence="2 3">S8</strain>
    </source>
</reference>
<keyword evidence="3" id="KW-1185">Reference proteome</keyword>
<gene>
    <name evidence="2" type="ORF">sS8_1277</name>
</gene>